<dbReference type="Gene3D" id="4.10.1240.10">
    <property type="entry name" value="GPCR, family 2, extracellular hormone receptor domain"/>
    <property type="match status" value="1"/>
</dbReference>
<dbReference type="Pfam" id="PF00002">
    <property type="entry name" value="7tm_2"/>
    <property type="match status" value="1"/>
</dbReference>
<accession>B4H545</accession>
<dbReference type="InterPro" id="IPR036445">
    <property type="entry name" value="GPCR_2_extracell_dom_sf"/>
</dbReference>
<keyword evidence="10 22" id="KW-0732">Signal</keyword>
<feature type="transmembrane region" description="Helical" evidence="21">
    <location>
        <begin position="758"/>
        <end position="781"/>
    </location>
</feature>
<dbReference type="Gene3D" id="3.40.390.10">
    <property type="entry name" value="Collagenase (Catalytic Domain)"/>
    <property type="match status" value="1"/>
</dbReference>
<evidence type="ECO:0000256" key="22">
    <source>
        <dbReference type="SAM" id="SignalP"/>
    </source>
</evidence>
<keyword evidence="14" id="KW-0297">G-protein coupled receptor</keyword>
<evidence type="ECO:0000256" key="7">
    <source>
        <dbReference type="ARBA" id="ARBA00022670"/>
    </source>
</evidence>
<evidence type="ECO:0000256" key="11">
    <source>
        <dbReference type="ARBA" id="ARBA00022801"/>
    </source>
</evidence>
<keyword evidence="17" id="KW-1015">Disulfide bond</keyword>
<dbReference type="Gene3D" id="1.20.1070.10">
    <property type="entry name" value="Rhodopsin 7-helix transmembrane proteins"/>
    <property type="match status" value="2"/>
</dbReference>
<keyword evidence="11" id="KW-0378">Hydrolase</keyword>
<evidence type="ECO:0000259" key="24">
    <source>
        <dbReference type="PROSITE" id="PS50261"/>
    </source>
</evidence>
<dbReference type="InterPro" id="IPR000718">
    <property type="entry name" value="Peptidase_M13"/>
</dbReference>
<dbReference type="OMA" id="YSERCAX"/>
<evidence type="ECO:0000313" key="25">
    <source>
        <dbReference type="EMBL" id="EDW32881.1"/>
    </source>
</evidence>
<dbReference type="GO" id="GO:0008036">
    <property type="term" value="F:diuretic hormone receptor activity"/>
    <property type="evidence" value="ECO:0007669"/>
    <property type="project" value="EnsemblMetazoa"/>
</dbReference>
<feature type="transmembrane region" description="Helical" evidence="21">
    <location>
        <begin position="802"/>
        <end position="820"/>
    </location>
</feature>
<feature type="domain" description="G-protein coupled receptors family 2 profile 2" evidence="24">
    <location>
        <begin position="679"/>
        <end position="777"/>
    </location>
</feature>
<dbReference type="PROSITE" id="PS50227">
    <property type="entry name" value="G_PROTEIN_RECEP_F2_3"/>
    <property type="match status" value="1"/>
</dbReference>
<keyword evidence="8 21" id="KW-0812">Transmembrane</keyword>
<feature type="signal peptide" evidence="22">
    <location>
        <begin position="1"/>
        <end position="21"/>
    </location>
</feature>
<dbReference type="PROSITE" id="PS00649">
    <property type="entry name" value="G_PROTEIN_RECEP_F2_1"/>
    <property type="match status" value="1"/>
</dbReference>
<dbReference type="GO" id="GO:0006508">
    <property type="term" value="P:proteolysis"/>
    <property type="evidence" value="ECO:0007669"/>
    <property type="project" value="UniProtKB-KW"/>
</dbReference>
<dbReference type="InterPro" id="IPR000832">
    <property type="entry name" value="GPCR_2_secretin-like"/>
</dbReference>
<dbReference type="PRINTS" id="PR00249">
    <property type="entry name" value="GPCRSECRETIN"/>
</dbReference>
<dbReference type="HOGENOM" id="CLU_317186_0_0_1"/>
<dbReference type="Pfam" id="PF02793">
    <property type="entry name" value="HRM"/>
    <property type="match status" value="1"/>
</dbReference>
<keyword evidence="6" id="KW-1003">Cell membrane</keyword>
<dbReference type="InterPro" id="IPR001879">
    <property type="entry name" value="GPCR_2_extracellular_dom"/>
</dbReference>
<dbReference type="InterPro" id="IPR050332">
    <property type="entry name" value="GPCR_2"/>
</dbReference>
<reference evidence="25 26" key="1">
    <citation type="journal article" date="2007" name="Nature">
        <title>Evolution of genes and genomes on the Drosophila phylogeny.</title>
        <authorList>
            <consortium name="Drosophila 12 Genomes Consortium"/>
            <person name="Clark A.G."/>
            <person name="Eisen M.B."/>
            <person name="Smith D.R."/>
            <person name="Bergman C.M."/>
            <person name="Oliver B."/>
            <person name="Markow T.A."/>
            <person name="Kaufman T.C."/>
            <person name="Kellis M."/>
            <person name="Gelbart W."/>
            <person name="Iyer V.N."/>
            <person name="Pollard D.A."/>
            <person name="Sackton T.B."/>
            <person name="Larracuente A.M."/>
            <person name="Singh N.D."/>
            <person name="Abad J.P."/>
            <person name="Abt D.N."/>
            <person name="Adryan B."/>
            <person name="Aguade M."/>
            <person name="Akashi H."/>
            <person name="Anderson W.W."/>
            <person name="Aquadro C.F."/>
            <person name="Ardell D.H."/>
            <person name="Arguello R."/>
            <person name="Artieri C.G."/>
            <person name="Barbash D.A."/>
            <person name="Barker D."/>
            <person name="Barsanti P."/>
            <person name="Batterham P."/>
            <person name="Batzoglou S."/>
            <person name="Begun D."/>
            <person name="Bhutkar A."/>
            <person name="Blanco E."/>
            <person name="Bosak S.A."/>
            <person name="Bradley R.K."/>
            <person name="Brand A.D."/>
            <person name="Brent M.R."/>
            <person name="Brooks A.N."/>
            <person name="Brown R.H."/>
            <person name="Butlin R.K."/>
            <person name="Caggese C."/>
            <person name="Calvi B.R."/>
            <person name="Bernardo de Carvalho A."/>
            <person name="Caspi A."/>
            <person name="Castrezana S."/>
            <person name="Celniker S.E."/>
            <person name="Chang J.L."/>
            <person name="Chapple C."/>
            <person name="Chatterji S."/>
            <person name="Chinwalla A."/>
            <person name="Civetta A."/>
            <person name="Clifton S.W."/>
            <person name="Comeron J.M."/>
            <person name="Costello J.C."/>
            <person name="Coyne J.A."/>
            <person name="Daub J."/>
            <person name="David R.G."/>
            <person name="Delcher A.L."/>
            <person name="Delehaunty K."/>
            <person name="Do C.B."/>
            <person name="Ebling H."/>
            <person name="Edwards K."/>
            <person name="Eickbush T."/>
            <person name="Evans J.D."/>
            <person name="Filipski A."/>
            <person name="Findeiss S."/>
            <person name="Freyhult E."/>
            <person name="Fulton L."/>
            <person name="Fulton R."/>
            <person name="Garcia A.C."/>
            <person name="Gardiner A."/>
            <person name="Garfield D.A."/>
            <person name="Garvin B.E."/>
            <person name="Gibson G."/>
            <person name="Gilbert D."/>
            <person name="Gnerre S."/>
            <person name="Godfrey J."/>
            <person name="Good R."/>
            <person name="Gotea V."/>
            <person name="Gravely B."/>
            <person name="Greenberg A.J."/>
            <person name="Griffiths-Jones S."/>
            <person name="Gross S."/>
            <person name="Guigo R."/>
            <person name="Gustafson E.A."/>
            <person name="Haerty W."/>
            <person name="Hahn M.W."/>
            <person name="Halligan D.L."/>
            <person name="Halpern A.L."/>
            <person name="Halter G.M."/>
            <person name="Han M.V."/>
            <person name="Heger A."/>
            <person name="Hillier L."/>
            <person name="Hinrichs A.S."/>
            <person name="Holmes I."/>
            <person name="Hoskins R.A."/>
            <person name="Hubisz M.J."/>
            <person name="Hultmark D."/>
            <person name="Huntley M.A."/>
            <person name="Jaffe D.B."/>
            <person name="Jagadeeshan S."/>
            <person name="Jeck W.R."/>
            <person name="Johnson J."/>
            <person name="Jones C.D."/>
            <person name="Jordan W.C."/>
            <person name="Karpen G.H."/>
            <person name="Kataoka E."/>
            <person name="Keightley P.D."/>
            <person name="Kheradpour P."/>
            <person name="Kirkness E.F."/>
            <person name="Koerich L.B."/>
            <person name="Kristiansen K."/>
            <person name="Kudrna D."/>
            <person name="Kulathinal R.J."/>
            <person name="Kumar S."/>
            <person name="Kwok R."/>
            <person name="Lander E."/>
            <person name="Langley C.H."/>
            <person name="Lapoint R."/>
            <person name="Lazzaro B.P."/>
            <person name="Lee S.J."/>
            <person name="Levesque L."/>
            <person name="Li R."/>
            <person name="Lin C.F."/>
            <person name="Lin M.F."/>
            <person name="Lindblad-Toh K."/>
            <person name="Llopart A."/>
            <person name="Long M."/>
            <person name="Low L."/>
            <person name="Lozovsky E."/>
            <person name="Lu J."/>
            <person name="Luo M."/>
            <person name="Machado C.A."/>
            <person name="Makalowski W."/>
            <person name="Marzo M."/>
            <person name="Matsuda M."/>
            <person name="Matzkin L."/>
            <person name="McAllister B."/>
            <person name="McBride C.S."/>
            <person name="McKernan B."/>
            <person name="McKernan K."/>
            <person name="Mendez-Lago M."/>
            <person name="Minx P."/>
            <person name="Mollenhauer M.U."/>
            <person name="Montooth K."/>
            <person name="Mount S.M."/>
            <person name="Mu X."/>
            <person name="Myers E."/>
            <person name="Negre B."/>
            <person name="Newfeld S."/>
            <person name="Nielsen R."/>
            <person name="Noor M.A."/>
            <person name="O'Grady P."/>
            <person name="Pachter L."/>
            <person name="Papaceit M."/>
            <person name="Parisi M.J."/>
            <person name="Parisi M."/>
            <person name="Parts L."/>
            <person name="Pedersen J.S."/>
            <person name="Pesole G."/>
            <person name="Phillippy A.M."/>
            <person name="Ponting C.P."/>
            <person name="Pop M."/>
            <person name="Porcelli D."/>
            <person name="Powell J.R."/>
            <person name="Prohaska S."/>
            <person name="Pruitt K."/>
            <person name="Puig M."/>
            <person name="Quesneville H."/>
            <person name="Ram K.R."/>
            <person name="Rand D."/>
            <person name="Rasmussen M.D."/>
            <person name="Reed L.K."/>
            <person name="Reenan R."/>
            <person name="Reily A."/>
            <person name="Remington K.A."/>
            <person name="Rieger T.T."/>
            <person name="Ritchie M.G."/>
            <person name="Robin C."/>
            <person name="Rogers Y.H."/>
            <person name="Rohde C."/>
            <person name="Rozas J."/>
            <person name="Rubenfield M.J."/>
            <person name="Ruiz A."/>
            <person name="Russo S."/>
            <person name="Salzberg S.L."/>
            <person name="Sanchez-Gracia A."/>
            <person name="Saranga D.J."/>
            <person name="Sato H."/>
            <person name="Schaeffer S.W."/>
            <person name="Schatz M.C."/>
            <person name="Schlenke T."/>
            <person name="Schwartz R."/>
            <person name="Segarra C."/>
            <person name="Singh R.S."/>
            <person name="Sirot L."/>
            <person name="Sirota M."/>
            <person name="Sisneros N.B."/>
            <person name="Smith C.D."/>
            <person name="Smith T.F."/>
            <person name="Spieth J."/>
            <person name="Stage D.E."/>
            <person name="Stark A."/>
            <person name="Stephan W."/>
            <person name="Strausberg R.L."/>
            <person name="Strempel S."/>
            <person name="Sturgill D."/>
            <person name="Sutton G."/>
            <person name="Sutton G.G."/>
            <person name="Tao W."/>
            <person name="Teichmann S."/>
            <person name="Tobari Y.N."/>
            <person name="Tomimura Y."/>
            <person name="Tsolas J.M."/>
            <person name="Valente V.L."/>
            <person name="Venter E."/>
            <person name="Venter J.C."/>
            <person name="Vicario S."/>
            <person name="Vieira F.G."/>
            <person name="Vilella A.J."/>
            <person name="Villasante A."/>
            <person name="Walenz B."/>
            <person name="Wang J."/>
            <person name="Wasserman M."/>
            <person name="Watts T."/>
            <person name="Wilson D."/>
            <person name="Wilson R.K."/>
            <person name="Wing R.A."/>
            <person name="Wolfner M.F."/>
            <person name="Wong A."/>
            <person name="Wong G.K."/>
            <person name="Wu C.I."/>
            <person name="Wu G."/>
            <person name="Yamamoto D."/>
            <person name="Yang H.P."/>
            <person name="Yang S.P."/>
            <person name="Yorke J.A."/>
            <person name="Yoshida K."/>
            <person name="Zdobnov E."/>
            <person name="Zhang P."/>
            <person name="Zhang Y."/>
            <person name="Zimin A.V."/>
            <person name="Baldwin J."/>
            <person name="Abdouelleil A."/>
            <person name="Abdulkadir J."/>
            <person name="Abebe A."/>
            <person name="Abera B."/>
            <person name="Abreu J."/>
            <person name="Acer S.C."/>
            <person name="Aftuck L."/>
            <person name="Alexander A."/>
            <person name="An P."/>
            <person name="Anderson E."/>
            <person name="Anderson S."/>
            <person name="Arachi H."/>
            <person name="Azer M."/>
            <person name="Bachantsang P."/>
            <person name="Barry A."/>
            <person name="Bayul T."/>
            <person name="Berlin A."/>
            <person name="Bessette D."/>
            <person name="Bloom T."/>
            <person name="Blye J."/>
            <person name="Boguslavskiy L."/>
            <person name="Bonnet C."/>
            <person name="Boukhgalter B."/>
            <person name="Bourzgui I."/>
            <person name="Brown A."/>
            <person name="Cahill P."/>
            <person name="Channer S."/>
            <person name="Cheshatsang Y."/>
            <person name="Chuda L."/>
            <person name="Citroen M."/>
            <person name="Collymore A."/>
            <person name="Cooke P."/>
            <person name="Costello M."/>
            <person name="D'Aco K."/>
            <person name="Daza R."/>
            <person name="De Haan G."/>
            <person name="DeGray S."/>
            <person name="DeMaso C."/>
            <person name="Dhargay N."/>
            <person name="Dooley K."/>
            <person name="Dooley E."/>
            <person name="Doricent M."/>
            <person name="Dorje P."/>
            <person name="Dorjee K."/>
            <person name="Dupes A."/>
            <person name="Elong R."/>
            <person name="Falk J."/>
            <person name="Farina A."/>
            <person name="Faro S."/>
            <person name="Ferguson D."/>
            <person name="Fisher S."/>
            <person name="Foley C.D."/>
            <person name="Franke A."/>
            <person name="Friedrich D."/>
            <person name="Gadbois L."/>
            <person name="Gearin G."/>
            <person name="Gearin C.R."/>
            <person name="Giannoukos G."/>
            <person name="Goode T."/>
            <person name="Graham J."/>
            <person name="Grandbois E."/>
            <person name="Grewal S."/>
            <person name="Gyaltsen K."/>
            <person name="Hafez N."/>
            <person name="Hagos B."/>
            <person name="Hall J."/>
            <person name="Henson C."/>
            <person name="Hollinger A."/>
            <person name="Honan T."/>
            <person name="Huard M.D."/>
            <person name="Hughes L."/>
            <person name="Hurhula B."/>
            <person name="Husby M.E."/>
            <person name="Kamat A."/>
            <person name="Kanga B."/>
            <person name="Kashin S."/>
            <person name="Khazanovich D."/>
            <person name="Kisner P."/>
            <person name="Lance K."/>
            <person name="Lara M."/>
            <person name="Lee W."/>
            <person name="Lennon N."/>
            <person name="Letendre F."/>
            <person name="LeVine R."/>
            <person name="Lipovsky A."/>
            <person name="Liu X."/>
            <person name="Liu J."/>
            <person name="Liu S."/>
            <person name="Lokyitsang T."/>
            <person name="Lokyitsang Y."/>
            <person name="Lubonja R."/>
            <person name="Lui A."/>
            <person name="MacDonald P."/>
            <person name="Magnisalis V."/>
            <person name="Maru K."/>
            <person name="Matthews C."/>
            <person name="McCusker W."/>
            <person name="McDonough S."/>
            <person name="Mehta T."/>
            <person name="Meldrim J."/>
            <person name="Meneus L."/>
            <person name="Mihai O."/>
            <person name="Mihalev A."/>
            <person name="Mihova T."/>
            <person name="Mittelman R."/>
            <person name="Mlenga V."/>
            <person name="Montmayeur A."/>
            <person name="Mulrain L."/>
            <person name="Navidi A."/>
            <person name="Naylor J."/>
            <person name="Negash T."/>
            <person name="Nguyen T."/>
            <person name="Nguyen N."/>
            <person name="Nicol R."/>
            <person name="Norbu C."/>
            <person name="Norbu N."/>
            <person name="Novod N."/>
            <person name="O'Neill B."/>
            <person name="Osman S."/>
            <person name="Markiewicz E."/>
            <person name="Oyono O.L."/>
            <person name="Patti C."/>
            <person name="Phunkhang P."/>
            <person name="Pierre F."/>
            <person name="Priest M."/>
            <person name="Raghuraman S."/>
            <person name="Rege F."/>
            <person name="Reyes R."/>
            <person name="Rise C."/>
            <person name="Rogov P."/>
            <person name="Ross K."/>
            <person name="Ryan E."/>
            <person name="Settipalli S."/>
            <person name="Shea T."/>
            <person name="Sherpa N."/>
            <person name="Shi L."/>
            <person name="Shih D."/>
            <person name="Sparrow T."/>
            <person name="Spaulding J."/>
            <person name="Stalker J."/>
            <person name="Stange-Thomann N."/>
            <person name="Stavropoulos S."/>
            <person name="Stone C."/>
            <person name="Strader C."/>
            <person name="Tesfaye S."/>
            <person name="Thomson T."/>
            <person name="Thoulutsang Y."/>
            <person name="Thoulutsang D."/>
            <person name="Topham K."/>
            <person name="Topping I."/>
            <person name="Tsamla T."/>
            <person name="Vassiliev H."/>
            <person name="Vo A."/>
            <person name="Wangchuk T."/>
            <person name="Wangdi T."/>
            <person name="Weiand M."/>
            <person name="Wilkinson J."/>
            <person name="Wilson A."/>
            <person name="Yadav S."/>
            <person name="Young G."/>
            <person name="Yu Q."/>
            <person name="Zembek L."/>
            <person name="Zhong D."/>
            <person name="Zimmer A."/>
            <person name="Zwirko Z."/>
            <person name="Jaffe D.B."/>
            <person name="Alvarez P."/>
            <person name="Brockman W."/>
            <person name="Butler J."/>
            <person name="Chin C."/>
            <person name="Gnerre S."/>
            <person name="Grabherr M."/>
            <person name="Kleber M."/>
            <person name="Mauceli E."/>
            <person name="MacCallum I."/>
        </authorList>
    </citation>
    <scope>NUCLEOTIDE SEQUENCE [LARGE SCALE GENOMIC DNA]</scope>
    <source>
        <strain evidence="26">MSH-3 / Tucson 14011-0111.49</strain>
    </source>
</reference>
<keyword evidence="12" id="KW-0862">Zinc</keyword>
<dbReference type="InterPro" id="IPR003051">
    <property type="entry name" value="GPCR_2_CRF_rcpt"/>
</dbReference>
<dbReference type="eggNOG" id="KOG4564">
    <property type="taxonomic scope" value="Eukaryota"/>
</dbReference>
<dbReference type="MEROPS" id="M13.A03"/>
<evidence type="ECO:0000256" key="16">
    <source>
        <dbReference type="ARBA" id="ARBA00023136"/>
    </source>
</evidence>
<dbReference type="GO" id="GO:0017046">
    <property type="term" value="F:peptide hormone binding"/>
    <property type="evidence" value="ECO:0007669"/>
    <property type="project" value="TreeGrafter"/>
</dbReference>
<keyword evidence="19" id="KW-0325">Glycoprotein</keyword>
<name>B4H545_DROPE</name>
<dbReference type="EMBL" id="CH479210">
    <property type="protein sequence ID" value="EDW32881.1"/>
    <property type="molecule type" value="Genomic_DNA"/>
</dbReference>
<dbReference type="GO" id="GO:0004222">
    <property type="term" value="F:metalloendopeptidase activity"/>
    <property type="evidence" value="ECO:0007669"/>
    <property type="project" value="InterPro"/>
</dbReference>
<evidence type="ECO:0000256" key="20">
    <source>
        <dbReference type="ARBA" id="ARBA00023224"/>
    </source>
</evidence>
<evidence type="ECO:0000256" key="19">
    <source>
        <dbReference type="ARBA" id="ARBA00023180"/>
    </source>
</evidence>
<dbReference type="InterPro" id="IPR024079">
    <property type="entry name" value="MetalloPept_cat_dom_sf"/>
</dbReference>
<feature type="transmembrane region" description="Helical" evidence="21">
    <location>
        <begin position="716"/>
        <end position="738"/>
    </location>
</feature>
<evidence type="ECO:0000256" key="18">
    <source>
        <dbReference type="ARBA" id="ARBA00023170"/>
    </source>
</evidence>
<evidence type="ECO:0000256" key="5">
    <source>
        <dbReference type="ARBA" id="ARBA00007357"/>
    </source>
</evidence>
<protein>
    <submittedName>
        <fullName evidence="25">GL10114</fullName>
    </submittedName>
</protein>
<comment type="similarity">
    <text evidence="5">Belongs to the peptidase M13 family.</text>
</comment>
<dbReference type="OrthoDB" id="8048565at2759"/>
<dbReference type="AlphaFoldDB" id="B4H545"/>
<evidence type="ECO:0000256" key="21">
    <source>
        <dbReference type="SAM" id="Phobius"/>
    </source>
</evidence>
<dbReference type="PANTHER" id="PTHR45620">
    <property type="entry name" value="PDF RECEPTOR-LIKE PROTEIN-RELATED"/>
    <property type="match status" value="1"/>
</dbReference>
<dbReference type="PhylomeDB" id="B4H545"/>
<dbReference type="eggNOG" id="KOG3624">
    <property type="taxonomic scope" value="Eukaryota"/>
</dbReference>
<evidence type="ECO:0000256" key="15">
    <source>
        <dbReference type="ARBA" id="ARBA00023049"/>
    </source>
</evidence>
<dbReference type="PROSITE" id="PS50261">
    <property type="entry name" value="G_PROTEIN_RECEP_F2_4"/>
    <property type="match status" value="2"/>
</dbReference>
<feature type="domain" description="G-protein coupled receptors family 2 profile 2" evidence="24">
    <location>
        <begin position="780"/>
        <end position="853"/>
    </location>
</feature>
<dbReference type="SUPFAM" id="SSF81321">
    <property type="entry name" value="Family A G protein-coupled receptor-like"/>
    <property type="match status" value="1"/>
</dbReference>
<sequence length="919" mass="106112">MKWCWNLLCSFLLLELAPIQAFVDINMLTALQIHKNLNGSEDPCRNFWNYACGNYSAANGTKYVDNFQLVEDLYAQAMVEFMESEGELIESDLVLNEEPAARLLAQMRAYYKACTKDQEIDWSEADLHSLEPNDWALETAKFRRHGLNAVFFDERVDVETNDSLRPVVQLKMPALSNNYSERRALQVLQRNHSGSVEGISRLVDQLRQLEAKHRQEEPLVQSWSLADLTQNIPEINWQGYFHELLSGHLEGVLFEVSDVDYLRELGQLLSNTSRSTINLYLRLRLTVLLKQSAPAMRNPKTCIHHMRALLPLGMNYLYKRHVYRHRDLLDTKQLLLIFDSLKIMFGSYLNANRLQLSAEQLSYVMKKLGAMKLRVGNLPEETSHTFYDSHYESANFSDSLFLGNILEALSLRTRLQHDALRLPHSRLDLHRYYVNDDVVKARTSPFYENERNTITVPLIFLQWPLFDSRQHHIFQFSLIGGVLAHELTHAFEQEGILFDADGNESPVGLQIRETKGFQNAIKCAARTPAVSLKERLADLNGLQLAYDTFFGPNHNSQKFEYRPYAFESEFKAPQLFHLSYAQFFCGILPPVLGHDRDDILHCPSAFDSVLCWPRTKAATLAVLPCFEEFKGVHYDTTENATRYCFENGTWDHYSDYDRCHQQSGSVPMVPDFSPSVDLPAIIYACGYFISFATLVVALIVFLSFKDLRCLRNTIHANLFLTYITSALLWILTLFLQVITTESSQAGCITLVIMLQYFYLTNFFWMFVEGLYLYTLVVQTVLITKLRSAHTLETRQYYKASKALLVLIPLFGITYLLVLTGPEQGISRNLFEAIRAFLISTQGFFVALFYCFLNSEVRQTLRHRFIRWRESRNIHRSSSIKNRRWVLANAIGAQCCTHIWYPNALVLSVFYYIHSFGLYT</sequence>
<dbReference type="Pfam" id="PF05649">
    <property type="entry name" value="Peptidase_M13_N"/>
    <property type="match status" value="1"/>
</dbReference>
<dbReference type="SUPFAM" id="SSF55486">
    <property type="entry name" value="Metalloproteases ('zincins'), catalytic domain"/>
    <property type="match status" value="1"/>
</dbReference>
<evidence type="ECO:0000256" key="13">
    <source>
        <dbReference type="ARBA" id="ARBA00022989"/>
    </source>
</evidence>
<evidence type="ECO:0000256" key="12">
    <source>
        <dbReference type="ARBA" id="ARBA00022833"/>
    </source>
</evidence>
<evidence type="ECO:0000256" key="4">
    <source>
        <dbReference type="ARBA" id="ARBA00005314"/>
    </source>
</evidence>
<gene>
    <name evidence="25" type="primary">Dper\GL10114</name>
    <name evidence="25" type="ORF">Dper_GL10114</name>
</gene>
<dbReference type="InterPro" id="IPR018497">
    <property type="entry name" value="Peptidase_M13_C"/>
</dbReference>
<dbReference type="Pfam" id="PF01431">
    <property type="entry name" value="Peptidase_M13"/>
    <property type="match status" value="1"/>
</dbReference>
<evidence type="ECO:0000256" key="8">
    <source>
        <dbReference type="ARBA" id="ARBA00022692"/>
    </source>
</evidence>
<evidence type="ECO:0000256" key="17">
    <source>
        <dbReference type="ARBA" id="ARBA00023157"/>
    </source>
</evidence>
<comment type="similarity">
    <text evidence="4">Belongs to the G-protein coupled receptor 2 family.</text>
</comment>
<evidence type="ECO:0000256" key="9">
    <source>
        <dbReference type="ARBA" id="ARBA00022723"/>
    </source>
</evidence>
<evidence type="ECO:0000256" key="1">
    <source>
        <dbReference type="ARBA" id="ARBA00001947"/>
    </source>
</evidence>
<dbReference type="PANTHER" id="PTHR45620:SF15">
    <property type="entry name" value="DIURETIC HORMONE 44 RECEPTOR 1-RELATED"/>
    <property type="match status" value="1"/>
</dbReference>
<dbReference type="InterPro" id="IPR017981">
    <property type="entry name" value="GPCR_2-like_7TM"/>
</dbReference>
<dbReference type="InterPro" id="IPR042089">
    <property type="entry name" value="Peptidase_M13_dom_2"/>
</dbReference>
<evidence type="ECO:0000256" key="3">
    <source>
        <dbReference type="ARBA" id="ARBA00004651"/>
    </source>
</evidence>
<dbReference type="PRINTS" id="PR01279">
    <property type="entry name" value="CRFRECEPTOR"/>
</dbReference>
<evidence type="ECO:0000313" key="26">
    <source>
        <dbReference type="Proteomes" id="UP000008744"/>
    </source>
</evidence>
<keyword evidence="15" id="KW-0482">Metalloprotease</keyword>
<dbReference type="GO" id="GO:0046872">
    <property type="term" value="F:metal ion binding"/>
    <property type="evidence" value="ECO:0007669"/>
    <property type="project" value="UniProtKB-KW"/>
</dbReference>
<evidence type="ECO:0000259" key="23">
    <source>
        <dbReference type="PROSITE" id="PS50227"/>
    </source>
</evidence>
<dbReference type="SMART" id="SM00008">
    <property type="entry name" value="HormR"/>
    <property type="match status" value="1"/>
</dbReference>
<dbReference type="GO" id="GO:0007166">
    <property type="term" value="P:cell surface receptor signaling pathway"/>
    <property type="evidence" value="ECO:0007669"/>
    <property type="project" value="InterPro"/>
</dbReference>
<feature type="transmembrane region" description="Helical" evidence="21">
    <location>
        <begin position="832"/>
        <end position="852"/>
    </location>
</feature>
<feature type="transmembrane region" description="Helical" evidence="21">
    <location>
        <begin position="680"/>
        <end position="704"/>
    </location>
</feature>
<feature type="domain" description="G-protein coupled receptors family 2 profile 1" evidence="23">
    <location>
        <begin position="602"/>
        <end position="663"/>
    </location>
</feature>
<comment type="cofactor">
    <cofactor evidence="1">
        <name>Zn(2+)</name>
        <dbReference type="ChEBI" id="CHEBI:29105"/>
    </cofactor>
</comment>
<comment type="subcellular location">
    <subcellularLocation>
        <location evidence="3">Cell membrane</location>
        <topology evidence="3">Multi-pass membrane protein</topology>
    </subcellularLocation>
    <subcellularLocation>
        <location evidence="2">Cell membrane</location>
        <topology evidence="2">Single-pass type II membrane protein</topology>
    </subcellularLocation>
</comment>
<keyword evidence="9" id="KW-0479">Metal-binding</keyword>
<keyword evidence="18" id="KW-0675">Receptor</keyword>
<dbReference type="SMR" id="B4H545"/>
<evidence type="ECO:0000256" key="14">
    <source>
        <dbReference type="ARBA" id="ARBA00023040"/>
    </source>
</evidence>
<feature type="chain" id="PRO_5002808151" evidence="22">
    <location>
        <begin position="22"/>
        <end position="919"/>
    </location>
</feature>
<proteinExistence type="inferred from homology"/>
<dbReference type="InterPro" id="IPR008753">
    <property type="entry name" value="Peptidase_M13_N"/>
</dbReference>
<keyword evidence="26" id="KW-1185">Reference proteome</keyword>
<dbReference type="GO" id="GO:0008528">
    <property type="term" value="F:G protein-coupled peptide receptor activity"/>
    <property type="evidence" value="ECO:0007669"/>
    <property type="project" value="TreeGrafter"/>
</dbReference>
<dbReference type="PROSITE" id="PS00650">
    <property type="entry name" value="G_PROTEIN_RECEP_F2_2"/>
    <property type="match status" value="1"/>
</dbReference>
<dbReference type="GO" id="GO:0005886">
    <property type="term" value="C:plasma membrane"/>
    <property type="evidence" value="ECO:0007669"/>
    <property type="project" value="UniProtKB-SubCell"/>
</dbReference>
<dbReference type="GO" id="GO:0009651">
    <property type="term" value="P:response to salt stress"/>
    <property type="evidence" value="ECO:0007669"/>
    <property type="project" value="EnsemblMetazoa"/>
</dbReference>
<dbReference type="Gene3D" id="1.10.1380.10">
    <property type="entry name" value="Neutral endopeptidase , domain2"/>
    <property type="match status" value="1"/>
</dbReference>
<organism evidence="26">
    <name type="scientific">Drosophila persimilis</name>
    <name type="common">Fruit fly</name>
    <dbReference type="NCBI Taxonomy" id="7234"/>
    <lineage>
        <taxon>Eukaryota</taxon>
        <taxon>Metazoa</taxon>
        <taxon>Ecdysozoa</taxon>
        <taxon>Arthropoda</taxon>
        <taxon>Hexapoda</taxon>
        <taxon>Insecta</taxon>
        <taxon>Pterygota</taxon>
        <taxon>Neoptera</taxon>
        <taxon>Endopterygota</taxon>
        <taxon>Diptera</taxon>
        <taxon>Brachycera</taxon>
        <taxon>Muscomorpha</taxon>
        <taxon>Ephydroidea</taxon>
        <taxon>Drosophilidae</taxon>
        <taxon>Drosophila</taxon>
        <taxon>Sophophora</taxon>
    </lineage>
</organism>
<evidence type="ECO:0000256" key="10">
    <source>
        <dbReference type="ARBA" id="ARBA00022729"/>
    </source>
</evidence>
<dbReference type="PROSITE" id="PS51885">
    <property type="entry name" value="NEPRILYSIN"/>
    <property type="match status" value="1"/>
</dbReference>
<dbReference type="STRING" id="7234.B4H545"/>
<dbReference type="Proteomes" id="UP000008744">
    <property type="component" value="Unassembled WGS sequence"/>
</dbReference>
<feature type="transmembrane region" description="Helical" evidence="21">
    <location>
        <begin position="885"/>
        <end position="912"/>
    </location>
</feature>
<keyword evidence="20" id="KW-0807">Transducer</keyword>
<evidence type="ECO:0000256" key="6">
    <source>
        <dbReference type="ARBA" id="ARBA00022475"/>
    </source>
</evidence>
<keyword evidence="16 21" id="KW-0472">Membrane</keyword>
<evidence type="ECO:0000256" key="2">
    <source>
        <dbReference type="ARBA" id="ARBA00004401"/>
    </source>
</evidence>
<dbReference type="InterPro" id="IPR017983">
    <property type="entry name" value="GPCR_2_secretin-like_CS"/>
</dbReference>
<keyword evidence="13 21" id="KW-1133">Transmembrane helix</keyword>
<dbReference type="GO" id="GO:0007188">
    <property type="term" value="P:adenylate cyclase-modulating G protein-coupled receptor signaling pathway"/>
    <property type="evidence" value="ECO:0007669"/>
    <property type="project" value="TreeGrafter"/>
</dbReference>
<keyword evidence="7" id="KW-0645">Protease</keyword>
<dbReference type="SUPFAM" id="SSF111418">
    <property type="entry name" value="Hormone receptor domain"/>
    <property type="match status" value="1"/>
</dbReference>